<sequence length="301" mass="33740">MSSDGFDLDAISESQPGDDIVYELGGGATVTKQKTKNDTSSTSTATKPNSNSKEEEVDPSILKAESLKQQGNEYFKQGAYLDAIDLYADAIEATPGMTCQEILDLHKQHEVQEREKANQRYERDSNRRIASRQSTDEAQDSTNESQESDQDDDLAPQEFVLPTHPYSKYLAVYLSNKAASHIQLEQYSDALECCNIAVLVNPSYPKAYIRRMSCHEHSDDVNLALADAKKALELSPQNREIQKHVKRLEKLEAERMEKLKEETMGKLKDLGNSILSNFGMSLDNFKAEKDPNTGSYSIKMV</sequence>
<keyword evidence="1" id="KW-0802">TPR repeat</keyword>
<dbReference type="InterPro" id="IPR011990">
    <property type="entry name" value="TPR-like_helical_dom_sf"/>
</dbReference>
<dbReference type="InterPro" id="IPR019734">
    <property type="entry name" value="TPR_rpt"/>
</dbReference>
<feature type="coiled-coil region" evidence="2">
    <location>
        <begin position="234"/>
        <end position="261"/>
    </location>
</feature>
<comment type="caution">
    <text evidence="4">The sequence shown here is derived from an EMBL/GenBank/DDBJ whole genome shotgun (WGS) entry which is preliminary data.</text>
</comment>
<dbReference type="EMBL" id="BLLK01000047">
    <property type="protein sequence ID" value="GFH54022.1"/>
    <property type="molecule type" value="Genomic_DNA"/>
</dbReference>
<feature type="region of interest" description="Disordered" evidence="3">
    <location>
        <begin position="1"/>
        <end position="64"/>
    </location>
</feature>
<proteinExistence type="predicted"/>
<name>A0AAD3CXU6_9STRA</name>
<feature type="compositionally biased region" description="Basic and acidic residues" evidence="3">
    <location>
        <begin position="110"/>
        <end position="127"/>
    </location>
</feature>
<dbReference type="PANTHER" id="PTHR46014">
    <property type="entry name" value="TETRATRICOPEPTIDE REPEAT PROTEIN 1"/>
    <property type="match status" value="1"/>
</dbReference>
<organism evidence="4 5">
    <name type="scientific">Chaetoceros tenuissimus</name>
    <dbReference type="NCBI Taxonomy" id="426638"/>
    <lineage>
        <taxon>Eukaryota</taxon>
        <taxon>Sar</taxon>
        <taxon>Stramenopiles</taxon>
        <taxon>Ochrophyta</taxon>
        <taxon>Bacillariophyta</taxon>
        <taxon>Coscinodiscophyceae</taxon>
        <taxon>Chaetocerotophycidae</taxon>
        <taxon>Chaetocerotales</taxon>
        <taxon>Chaetocerotaceae</taxon>
        <taxon>Chaetoceros</taxon>
    </lineage>
</organism>
<evidence type="ECO:0008006" key="6">
    <source>
        <dbReference type="Google" id="ProtNLM"/>
    </source>
</evidence>
<dbReference type="SUPFAM" id="SSF48452">
    <property type="entry name" value="TPR-like"/>
    <property type="match status" value="1"/>
</dbReference>
<feature type="region of interest" description="Disordered" evidence="3">
    <location>
        <begin position="110"/>
        <end position="154"/>
    </location>
</feature>
<protein>
    <recommendedName>
        <fullName evidence="6">Tetratricopeptide repeat protein 1</fullName>
    </recommendedName>
</protein>
<evidence type="ECO:0000256" key="1">
    <source>
        <dbReference type="PROSITE-ProRule" id="PRU00339"/>
    </source>
</evidence>
<feature type="compositionally biased region" description="Polar residues" evidence="3">
    <location>
        <begin position="38"/>
        <end position="51"/>
    </location>
</feature>
<evidence type="ECO:0000313" key="4">
    <source>
        <dbReference type="EMBL" id="GFH54022.1"/>
    </source>
</evidence>
<dbReference type="Proteomes" id="UP001054902">
    <property type="component" value="Unassembled WGS sequence"/>
</dbReference>
<accession>A0AAD3CXU6</accession>
<reference evidence="4 5" key="1">
    <citation type="journal article" date="2021" name="Sci. Rep.">
        <title>The genome of the diatom Chaetoceros tenuissimus carries an ancient integrated fragment of an extant virus.</title>
        <authorList>
            <person name="Hongo Y."/>
            <person name="Kimura K."/>
            <person name="Takaki Y."/>
            <person name="Yoshida Y."/>
            <person name="Baba S."/>
            <person name="Kobayashi G."/>
            <person name="Nagasaki K."/>
            <person name="Hano T."/>
            <person name="Tomaru Y."/>
        </authorList>
    </citation>
    <scope>NUCLEOTIDE SEQUENCE [LARGE SCALE GENOMIC DNA]</scope>
    <source>
        <strain evidence="4 5">NIES-3715</strain>
    </source>
</reference>
<dbReference type="SMART" id="SM00028">
    <property type="entry name" value="TPR"/>
    <property type="match status" value="3"/>
</dbReference>
<gene>
    <name evidence="4" type="ORF">CTEN210_10498</name>
</gene>
<keyword evidence="5" id="KW-1185">Reference proteome</keyword>
<dbReference type="PANTHER" id="PTHR46014:SF1">
    <property type="entry name" value="TETRATRICOPEPTIDE REPEAT PROTEIN 1"/>
    <property type="match status" value="1"/>
</dbReference>
<evidence type="ECO:0000313" key="5">
    <source>
        <dbReference type="Proteomes" id="UP001054902"/>
    </source>
</evidence>
<dbReference type="AlphaFoldDB" id="A0AAD3CXU6"/>
<keyword evidence="2" id="KW-0175">Coiled coil</keyword>
<feature type="repeat" description="TPR" evidence="1">
    <location>
        <begin position="64"/>
        <end position="97"/>
    </location>
</feature>
<dbReference type="PROSITE" id="PS50005">
    <property type="entry name" value="TPR"/>
    <property type="match status" value="1"/>
</dbReference>
<dbReference type="Gene3D" id="1.25.40.10">
    <property type="entry name" value="Tetratricopeptide repeat domain"/>
    <property type="match status" value="1"/>
</dbReference>
<evidence type="ECO:0000256" key="2">
    <source>
        <dbReference type="SAM" id="Coils"/>
    </source>
</evidence>
<dbReference type="InterPro" id="IPR052769">
    <property type="entry name" value="TPR_domain_protein"/>
</dbReference>
<evidence type="ECO:0000256" key="3">
    <source>
        <dbReference type="SAM" id="MobiDB-lite"/>
    </source>
</evidence>